<feature type="domain" description="Plasmid pRiA4b Orf3-like" evidence="1">
    <location>
        <begin position="32"/>
        <end position="227"/>
    </location>
</feature>
<accession>A0A508Z2Y7</accession>
<dbReference type="Proteomes" id="UP000552935">
    <property type="component" value="Unassembled WGS sequence"/>
</dbReference>
<evidence type="ECO:0000313" key="5">
    <source>
        <dbReference type="Proteomes" id="UP000189067"/>
    </source>
</evidence>
<dbReference type="EMBL" id="JACCKI010000011">
    <property type="protein sequence ID" value="NZA05742.1"/>
    <property type="molecule type" value="Genomic_DNA"/>
</dbReference>
<name>A0A508Z2Y7_LACRH</name>
<dbReference type="SUPFAM" id="SSF159941">
    <property type="entry name" value="MM3350-like"/>
    <property type="match status" value="1"/>
</dbReference>
<dbReference type="PANTHER" id="PTHR41878">
    <property type="entry name" value="LEXA REPRESSOR-RELATED"/>
    <property type="match status" value="1"/>
</dbReference>
<evidence type="ECO:0000313" key="2">
    <source>
        <dbReference type="EMBL" id="NZA05742.1"/>
    </source>
</evidence>
<reference evidence="2 7" key="3">
    <citation type="submission" date="2020-07" db="EMBL/GenBank/DDBJ databases">
        <title>Organ Donor 1.</title>
        <authorList>
            <person name="Marsh A.J."/>
            <person name="Azcarate-Peril M.A."/>
        </authorList>
    </citation>
    <scope>NUCLEOTIDE SEQUENCE [LARGE SCALE GENOMIC DNA]</scope>
    <source>
        <strain evidence="2 7">AMC0712</strain>
    </source>
</reference>
<protein>
    <submittedName>
        <fullName evidence="2">Plasmid pRiA4b ORF-3 family protein</fullName>
    </submittedName>
</protein>
<evidence type="ECO:0000313" key="3">
    <source>
        <dbReference type="EMBL" id="ONN74388.1"/>
    </source>
</evidence>
<dbReference type="Proteomes" id="UP000189067">
    <property type="component" value="Unassembled WGS sequence"/>
</dbReference>
<dbReference type="Proteomes" id="UP000307517">
    <property type="component" value="Unassembled WGS sequence"/>
</dbReference>
<dbReference type="RefSeq" id="WP_005692933.1">
    <property type="nucleotide sequence ID" value="NZ_CABFNI010000014.1"/>
</dbReference>
<evidence type="ECO:0000313" key="7">
    <source>
        <dbReference type="Proteomes" id="UP000552935"/>
    </source>
</evidence>
<dbReference type="AlphaFoldDB" id="A0A508Z2Y7"/>
<reference evidence="4 6" key="2">
    <citation type="submission" date="2019-04" db="EMBL/GenBank/DDBJ databases">
        <title>Genome Announcement to Ensure Probiotic Safety of Lactobacillus rhamnosus UBLR-58.</title>
        <authorList>
            <person name="Sulthana A."/>
            <person name="Lakshmi S.G."/>
            <person name="Madempudi R.S."/>
        </authorList>
    </citation>
    <scope>NUCLEOTIDE SEQUENCE [LARGE SCALE GENOMIC DNA]</scope>
    <source>
        <strain evidence="4 6">UBLR-58</strain>
    </source>
</reference>
<gene>
    <name evidence="3" type="ORF">BWR10_09355</name>
    <name evidence="4" type="ORF">E6L36_05010</name>
    <name evidence="2" type="ORF">H0N82_11770</name>
</gene>
<evidence type="ECO:0000259" key="1">
    <source>
        <dbReference type="Pfam" id="PF07929"/>
    </source>
</evidence>
<dbReference type="EMBL" id="SSHM01000001">
    <property type="protein sequence ID" value="THC79816.1"/>
    <property type="molecule type" value="Genomic_DNA"/>
</dbReference>
<dbReference type="EMBL" id="MTJY01000037">
    <property type="protein sequence ID" value="ONN74388.1"/>
    <property type="molecule type" value="Genomic_DNA"/>
</dbReference>
<evidence type="ECO:0000313" key="4">
    <source>
        <dbReference type="EMBL" id="THC79816.1"/>
    </source>
</evidence>
<proteinExistence type="predicted"/>
<evidence type="ECO:0000313" key="6">
    <source>
        <dbReference type="Proteomes" id="UP000307517"/>
    </source>
</evidence>
<comment type="caution">
    <text evidence="2">The sequence shown here is derived from an EMBL/GenBank/DDBJ whole genome shotgun (WGS) entry which is preliminary data.</text>
</comment>
<dbReference type="Gene3D" id="3.10.290.30">
    <property type="entry name" value="MM3350-like"/>
    <property type="match status" value="1"/>
</dbReference>
<reference evidence="3 5" key="1">
    <citation type="submission" date="2017-01" db="EMBL/GenBank/DDBJ databases">
        <title>In silico prediction, in vitro antibacterial spectrum and physicochemical properties of a putative bacteriocin produced by Lactobacillus rhamnosus strain L156.4.</title>
        <authorList>
            <person name="Silveira A.M."/>
            <person name="Monteiro A.S."/>
            <person name="Santos V.L."/>
            <person name="Nicoli J.R."/>
            <person name="Azevedo V."/>
            <person name="Soares S.C."/>
            <person name="Castro-Oliveira L."/>
            <person name="Dias-Souza M.V."/>
            <person name="Nardi R.M."/>
        </authorList>
    </citation>
    <scope>NUCLEOTIDE SEQUENCE [LARGE SCALE GENOMIC DNA]</scope>
    <source>
        <strain evidence="3 5">L156.4</strain>
    </source>
</reference>
<dbReference type="InterPro" id="IPR024047">
    <property type="entry name" value="MM3350-like_sf"/>
</dbReference>
<organism evidence="2 7">
    <name type="scientific">Lacticaseibacillus rhamnosus</name>
    <name type="common">Lactobacillus rhamnosus</name>
    <dbReference type="NCBI Taxonomy" id="47715"/>
    <lineage>
        <taxon>Bacteria</taxon>
        <taxon>Bacillati</taxon>
        <taxon>Bacillota</taxon>
        <taxon>Bacilli</taxon>
        <taxon>Lactobacillales</taxon>
        <taxon>Lactobacillaceae</taxon>
        <taxon>Lacticaseibacillus</taxon>
    </lineage>
</organism>
<dbReference type="InterPro" id="IPR012912">
    <property type="entry name" value="Plasmid_pRiA4b_Orf3-like"/>
</dbReference>
<sequence>MNIKAILSGKMQIHLFEVAQQNMEDYMASKPIYTFYCKLHDVLPETWRLIQLPLNRSVAQLAYAVMTTFEMQARHLFNVTVFKDPSNQNSLRRSKDDTVYTTDVDEDREVYGSSVADAVATQIDSVFAPGHREAVLNYDYGDGWKVSIVLVDIMTDPELKVRDLPRVIAGAGYGIVEDIGGTYGLYQLEDAFQNPTSGTDHDIEEKQAMREWFWLDHFDMNEFDRDEMNSRIKKIPGIYQRAYEKWKAPTAAEARLIMREN</sequence>
<dbReference type="Pfam" id="PF07929">
    <property type="entry name" value="PRiA4_ORF3"/>
    <property type="match status" value="1"/>
</dbReference>
<dbReference type="PANTHER" id="PTHR41878:SF1">
    <property type="entry name" value="TNPR PROTEIN"/>
    <property type="match status" value="1"/>
</dbReference>